<accession>A0A8S9SK46</accession>
<keyword evidence="7" id="KW-0653">Protein transport</keyword>
<evidence type="ECO:0000256" key="3">
    <source>
        <dbReference type="ARBA" id="ARBA00022554"/>
    </source>
</evidence>
<feature type="domain" description="Nbr1-like C-terminal UBA" evidence="9">
    <location>
        <begin position="185"/>
        <end position="223"/>
    </location>
</feature>
<dbReference type="CDD" id="cd14319">
    <property type="entry name" value="UBA_NBR1"/>
    <property type="match status" value="2"/>
</dbReference>
<dbReference type="InterPro" id="IPR009060">
    <property type="entry name" value="UBA-like_sf"/>
</dbReference>
<comment type="caution">
    <text evidence="10">The sequence shown here is derived from an EMBL/GenBank/DDBJ whole genome shotgun (WGS) entry which is preliminary data.</text>
</comment>
<evidence type="ECO:0000259" key="9">
    <source>
        <dbReference type="Pfam" id="PF24932"/>
    </source>
</evidence>
<keyword evidence="2" id="KW-0813">Transport</keyword>
<dbReference type="GO" id="GO:0015031">
    <property type="term" value="P:protein transport"/>
    <property type="evidence" value="ECO:0007669"/>
    <property type="project" value="UniProtKB-KW"/>
</dbReference>
<dbReference type="PANTHER" id="PTHR20930:SF0">
    <property type="entry name" value="PROTEIN ILRUN"/>
    <property type="match status" value="1"/>
</dbReference>
<evidence type="ECO:0000256" key="8">
    <source>
        <dbReference type="ARBA" id="ARBA00023006"/>
    </source>
</evidence>
<comment type="subcellular location">
    <subcellularLocation>
        <location evidence="1">Vacuole</location>
    </subcellularLocation>
</comment>
<protein>
    <recommendedName>
        <fullName evidence="9">Nbr1-like C-terminal UBA domain-containing protein</fullName>
    </recommendedName>
</protein>
<evidence type="ECO:0000256" key="2">
    <source>
        <dbReference type="ARBA" id="ARBA00022448"/>
    </source>
</evidence>
<dbReference type="GO" id="GO:0005773">
    <property type="term" value="C:vacuole"/>
    <property type="evidence" value="ECO:0007669"/>
    <property type="project" value="UniProtKB-SubCell"/>
</dbReference>
<name>A0A8S9SK46_BRACR</name>
<keyword evidence="8" id="KW-0072">Autophagy</keyword>
<proteinExistence type="predicted"/>
<keyword evidence="3" id="KW-0926">Vacuole</keyword>
<evidence type="ECO:0000256" key="6">
    <source>
        <dbReference type="ARBA" id="ARBA00022833"/>
    </source>
</evidence>
<dbReference type="AlphaFoldDB" id="A0A8S9SK46"/>
<dbReference type="InterPro" id="IPR056893">
    <property type="entry name" value="UBA_Nbr1_C"/>
</dbReference>
<evidence type="ECO:0000313" key="10">
    <source>
        <dbReference type="EMBL" id="KAF3600323.1"/>
    </source>
</evidence>
<evidence type="ECO:0000256" key="7">
    <source>
        <dbReference type="ARBA" id="ARBA00022927"/>
    </source>
</evidence>
<evidence type="ECO:0000256" key="1">
    <source>
        <dbReference type="ARBA" id="ARBA00004116"/>
    </source>
</evidence>
<dbReference type="PANTHER" id="PTHR20930">
    <property type="entry name" value="OVARIAN CARCINOMA ANTIGEN CA125-RELATED"/>
    <property type="match status" value="1"/>
</dbReference>
<feature type="domain" description="Nbr1-like C-terminal UBA" evidence="9">
    <location>
        <begin position="226"/>
        <end position="263"/>
    </location>
</feature>
<keyword evidence="6" id="KW-0862">Zinc</keyword>
<dbReference type="Proteomes" id="UP000712600">
    <property type="component" value="Unassembled WGS sequence"/>
</dbReference>
<organism evidence="10 11">
    <name type="scientific">Brassica cretica</name>
    <name type="common">Mustard</name>
    <dbReference type="NCBI Taxonomy" id="69181"/>
    <lineage>
        <taxon>Eukaryota</taxon>
        <taxon>Viridiplantae</taxon>
        <taxon>Streptophyta</taxon>
        <taxon>Embryophyta</taxon>
        <taxon>Tracheophyta</taxon>
        <taxon>Spermatophyta</taxon>
        <taxon>Magnoliopsida</taxon>
        <taxon>eudicotyledons</taxon>
        <taxon>Gunneridae</taxon>
        <taxon>Pentapetalae</taxon>
        <taxon>rosids</taxon>
        <taxon>malvids</taxon>
        <taxon>Brassicales</taxon>
        <taxon>Brassicaceae</taxon>
        <taxon>Brassiceae</taxon>
        <taxon>Brassica</taxon>
    </lineage>
</organism>
<gene>
    <name evidence="10" type="ORF">F2Q69_00033931</name>
</gene>
<dbReference type="EMBL" id="QGKX02000004">
    <property type="protein sequence ID" value="KAF3600323.1"/>
    <property type="molecule type" value="Genomic_DNA"/>
</dbReference>
<reference evidence="10" key="1">
    <citation type="submission" date="2019-12" db="EMBL/GenBank/DDBJ databases">
        <title>Genome sequencing and annotation of Brassica cretica.</title>
        <authorList>
            <person name="Studholme D.J."/>
            <person name="Sarris P."/>
        </authorList>
    </citation>
    <scope>NUCLEOTIDE SEQUENCE</scope>
    <source>
        <strain evidence="10">PFS-109/04</strain>
        <tissue evidence="10">Leaf</tissue>
    </source>
</reference>
<evidence type="ECO:0000256" key="4">
    <source>
        <dbReference type="ARBA" id="ARBA00022723"/>
    </source>
</evidence>
<sequence length="271" mass="29687">MASSNGLKFGQRVWVLIHVLTKSSPPFSWNFVFLNHLIPFFFCGLRGQVDASLKSSVENEFHGLNLNASPEENFAREFSGINVNHVPAQPCSPSVNPGIVKGADVEPEASSGSNIPMKDDLFVGEVEPVVPNTLTPSSSSSSSSFNIIEFPNKPTTVEALGGGSSSAKNIPVPLQEDIEKNDVEITMLKELEEMGFKEIDLNKEILRDNEYNLEQSVDALCGVSEWDPILEELQEMGFCDDVTNKRLLKKNNGSIKGVVMDLLTGEKEKEA</sequence>
<dbReference type="Pfam" id="PF24932">
    <property type="entry name" value="UBA_NBR1_C"/>
    <property type="match status" value="2"/>
</dbReference>
<keyword evidence="4" id="KW-0479">Metal-binding</keyword>
<dbReference type="SUPFAM" id="SSF46934">
    <property type="entry name" value="UBA-like"/>
    <property type="match status" value="1"/>
</dbReference>
<dbReference type="Gene3D" id="1.10.8.10">
    <property type="entry name" value="DNA helicase RuvA subunit, C-terminal domain"/>
    <property type="match status" value="2"/>
</dbReference>
<dbReference type="FunFam" id="1.10.8.10:FF:000085">
    <property type="entry name" value="protein NBR1 homolog"/>
    <property type="match status" value="1"/>
</dbReference>
<keyword evidence="5" id="KW-0863">Zinc-finger</keyword>
<evidence type="ECO:0000313" key="11">
    <source>
        <dbReference type="Proteomes" id="UP000712600"/>
    </source>
</evidence>
<dbReference type="GO" id="GO:0008270">
    <property type="term" value="F:zinc ion binding"/>
    <property type="evidence" value="ECO:0007669"/>
    <property type="project" value="UniProtKB-KW"/>
</dbReference>
<dbReference type="GO" id="GO:0006914">
    <property type="term" value="P:autophagy"/>
    <property type="evidence" value="ECO:0007669"/>
    <property type="project" value="UniProtKB-KW"/>
</dbReference>
<evidence type="ECO:0000256" key="5">
    <source>
        <dbReference type="ARBA" id="ARBA00022771"/>
    </source>
</evidence>